<dbReference type="RefSeq" id="WP_097140658.1">
    <property type="nucleotide sequence ID" value="NZ_OBQD01000009.1"/>
</dbReference>
<dbReference type="Pfam" id="PF21741">
    <property type="entry name" value="DUF6867"/>
    <property type="match status" value="1"/>
</dbReference>
<evidence type="ECO:0000313" key="4">
    <source>
        <dbReference type="Proteomes" id="UP000219167"/>
    </source>
</evidence>
<dbReference type="OrthoDB" id="9806174at2"/>
<keyword evidence="1" id="KW-0472">Membrane</keyword>
<keyword evidence="1" id="KW-1133">Transmembrane helix</keyword>
<dbReference type="EMBL" id="OBQD01000009">
    <property type="protein sequence ID" value="SOC41695.1"/>
    <property type="molecule type" value="Genomic_DNA"/>
</dbReference>
<name>A0A285UIG1_9HYPH</name>
<feature type="domain" description="DUF6867" evidence="2">
    <location>
        <begin position="12"/>
        <end position="114"/>
    </location>
</feature>
<proteinExistence type="predicted"/>
<reference evidence="3 4" key="1">
    <citation type="submission" date="2017-08" db="EMBL/GenBank/DDBJ databases">
        <authorList>
            <person name="de Groot N.N."/>
        </authorList>
    </citation>
    <scope>NUCLEOTIDE SEQUENCE [LARGE SCALE GENOMIC DNA]</scope>
    <source>
        <strain evidence="3 4">JC85</strain>
    </source>
</reference>
<protein>
    <recommendedName>
        <fullName evidence="2">DUF6867 domain-containing protein</fullName>
    </recommendedName>
</protein>
<keyword evidence="4" id="KW-1185">Reference proteome</keyword>
<accession>A0A285UIG1</accession>
<dbReference type="Proteomes" id="UP000219167">
    <property type="component" value="Unassembled WGS sequence"/>
</dbReference>
<feature type="transmembrane region" description="Helical" evidence="1">
    <location>
        <begin position="39"/>
        <end position="57"/>
    </location>
</feature>
<evidence type="ECO:0000259" key="2">
    <source>
        <dbReference type="Pfam" id="PF21741"/>
    </source>
</evidence>
<evidence type="ECO:0000256" key="1">
    <source>
        <dbReference type="SAM" id="Phobius"/>
    </source>
</evidence>
<sequence>MQGILYEEPSFLQFLFVTVIMGGWTAWRTGRSVAENWQNYRTLVLYVLLLGAAIRFIHHALFNGSMLTLQYYFVDTAVLLLFATAGYRFYRTRQMTNNYYWLYEKVSPFSWKAK</sequence>
<feature type="transmembrane region" description="Helical" evidence="1">
    <location>
        <begin position="12"/>
        <end position="27"/>
    </location>
</feature>
<gene>
    <name evidence="3" type="ORF">SAMN05892877_10969</name>
</gene>
<feature type="transmembrane region" description="Helical" evidence="1">
    <location>
        <begin position="69"/>
        <end position="90"/>
    </location>
</feature>
<dbReference type="InterPro" id="IPR049201">
    <property type="entry name" value="DUF6867"/>
</dbReference>
<evidence type="ECO:0000313" key="3">
    <source>
        <dbReference type="EMBL" id="SOC41695.1"/>
    </source>
</evidence>
<dbReference type="AlphaFoldDB" id="A0A285UIG1"/>
<keyword evidence="1" id="KW-0812">Transmembrane</keyword>
<organism evidence="3 4">
    <name type="scientific">Rhizobium subbaraonis</name>
    <dbReference type="NCBI Taxonomy" id="908946"/>
    <lineage>
        <taxon>Bacteria</taxon>
        <taxon>Pseudomonadati</taxon>
        <taxon>Pseudomonadota</taxon>
        <taxon>Alphaproteobacteria</taxon>
        <taxon>Hyphomicrobiales</taxon>
        <taxon>Rhizobiaceae</taxon>
        <taxon>Rhizobium/Agrobacterium group</taxon>
        <taxon>Rhizobium</taxon>
    </lineage>
</organism>